<gene>
    <name evidence="2" type="ORF">CVT25_015267</name>
</gene>
<dbReference type="Pfam" id="PF20415">
    <property type="entry name" value="DUF6699"/>
    <property type="match status" value="1"/>
</dbReference>
<feature type="domain" description="DUF6699" evidence="1">
    <location>
        <begin position="144"/>
        <end position="283"/>
    </location>
</feature>
<name>A0A409XR38_PSICY</name>
<sequence>MAGKYHPSQSHFLLLTQNSTDVPGFQPYYHPYTPREVLYPYEDLPPGIPPGRITSVTENGMRILKPFHDDSRTFCIPARNPPPPNAWQMTPTAWPTTLGPGGIPRHPYTPLMWYQPPPPPPPVPTLELNAQLSINYENPASPWIFWDIIHPPEIYARLYDRPFLHRVAPDFKEPAFTTCIRKVRVVSAHPVLSYWINRWGILSIKSENMTIADVLNGIYKYLRELLTPDDIFRINSVPGNQKSLHYALNQRAKDTAEVEAVVIAQGYRRVDVLGGHRRFQGLHMQFPPEGSWQLCLFLLPGPVPP</sequence>
<proteinExistence type="predicted"/>
<evidence type="ECO:0000313" key="3">
    <source>
        <dbReference type="Proteomes" id="UP000283269"/>
    </source>
</evidence>
<organism evidence="2 3">
    <name type="scientific">Psilocybe cyanescens</name>
    <dbReference type="NCBI Taxonomy" id="93625"/>
    <lineage>
        <taxon>Eukaryota</taxon>
        <taxon>Fungi</taxon>
        <taxon>Dikarya</taxon>
        <taxon>Basidiomycota</taxon>
        <taxon>Agaricomycotina</taxon>
        <taxon>Agaricomycetes</taxon>
        <taxon>Agaricomycetidae</taxon>
        <taxon>Agaricales</taxon>
        <taxon>Agaricineae</taxon>
        <taxon>Strophariaceae</taxon>
        <taxon>Psilocybe</taxon>
    </lineage>
</organism>
<reference evidence="2 3" key="1">
    <citation type="journal article" date="2018" name="Evol. Lett.">
        <title>Horizontal gene cluster transfer increased hallucinogenic mushroom diversity.</title>
        <authorList>
            <person name="Reynolds H.T."/>
            <person name="Vijayakumar V."/>
            <person name="Gluck-Thaler E."/>
            <person name="Korotkin H.B."/>
            <person name="Matheny P.B."/>
            <person name="Slot J.C."/>
        </authorList>
    </citation>
    <scope>NUCLEOTIDE SEQUENCE [LARGE SCALE GENOMIC DNA]</scope>
    <source>
        <strain evidence="2 3">2631</strain>
    </source>
</reference>
<dbReference type="AlphaFoldDB" id="A0A409XR38"/>
<evidence type="ECO:0000313" key="2">
    <source>
        <dbReference type="EMBL" id="PPQ93269.1"/>
    </source>
</evidence>
<dbReference type="OrthoDB" id="3241567at2759"/>
<dbReference type="Proteomes" id="UP000283269">
    <property type="component" value="Unassembled WGS sequence"/>
</dbReference>
<comment type="caution">
    <text evidence="2">The sequence shown here is derived from an EMBL/GenBank/DDBJ whole genome shotgun (WGS) entry which is preliminary data.</text>
</comment>
<keyword evidence="3" id="KW-1185">Reference proteome</keyword>
<evidence type="ECO:0000259" key="1">
    <source>
        <dbReference type="Pfam" id="PF20415"/>
    </source>
</evidence>
<accession>A0A409XR38</accession>
<dbReference type="InParanoid" id="A0A409XR38"/>
<protein>
    <recommendedName>
        <fullName evidence="1">DUF6699 domain-containing protein</fullName>
    </recommendedName>
</protein>
<dbReference type="InterPro" id="IPR046522">
    <property type="entry name" value="DUF6699"/>
</dbReference>
<dbReference type="EMBL" id="NHYD01000797">
    <property type="protein sequence ID" value="PPQ93269.1"/>
    <property type="molecule type" value="Genomic_DNA"/>
</dbReference>